<organism evidence="2 3">
    <name type="scientific">Gottfriedia solisilvae</name>
    <dbReference type="NCBI Taxonomy" id="1516104"/>
    <lineage>
        <taxon>Bacteria</taxon>
        <taxon>Bacillati</taxon>
        <taxon>Bacillota</taxon>
        <taxon>Bacilli</taxon>
        <taxon>Bacillales</taxon>
        <taxon>Bacillaceae</taxon>
        <taxon>Gottfriedia</taxon>
    </lineage>
</organism>
<feature type="coiled-coil region" evidence="1">
    <location>
        <begin position="239"/>
        <end position="273"/>
    </location>
</feature>
<name>A0A8J3ALK1_9BACI</name>
<comment type="caution">
    <text evidence="2">The sequence shown here is derived from an EMBL/GenBank/DDBJ whole genome shotgun (WGS) entry which is preliminary data.</text>
</comment>
<dbReference type="EMBL" id="BMHB01000001">
    <property type="protein sequence ID" value="GGI12573.1"/>
    <property type="molecule type" value="Genomic_DNA"/>
</dbReference>
<dbReference type="AlphaFoldDB" id="A0A8J3ALK1"/>
<evidence type="ECO:0000313" key="2">
    <source>
        <dbReference type="EMBL" id="GGI12573.1"/>
    </source>
</evidence>
<evidence type="ECO:0000256" key="1">
    <source>
        <dbReference type="SAM" id="Coils"/>
    </source>
</evidence>
<reference evidence="3" key="1">
    <citation type="journal article" date="2019" name="Int. J. Syst. Evol. Microbiol.">
        <title>The Global Catalogue of Microorganisms (GCM) 10K type strain sequencing project: providing services to taxonomists for standard genome sequencing and annotation.</title>
        <authorList>
            <consortium name="The Broad Institute Genomics Platform"/>
            <consortium name="The Broad Institute Genome Sequencing Center for Infectious Disease"/>
            <person name="Wu L."/>
            <person name="Ma J."/>
        </authorList>
    </citation>
    <scope>NUCLEOTIDE SEQUENCE [LARGE SCALE GENOMIC DNA]</scope>
    <source>
        <strain evidence="3">CGMCC 1.14993</strain>
    </source>
</reference>
<keyword evidence="3" id="KW-1185">Reference proteome</keyword>
<accession>A0A8J3ALK1</accession>
<gene>
    <name evidence="2" type="ORF">GCM10007380_13590</name>
</gene>
<dbReference type="Proteomes" id="UP000626244">
    <property type="component" value="Unassembled WGS sequence"/>
</dbReference>
<dbReference type="RefSeq" id="WP_087997738.1">
    <property type="nucleotide sequence ID" value="NZ_BMHB01000001.1"/>
</dbReference>
<sequence>MAEKMYRKHVESILLDAKKDRTLDVFFALVEMANQFNLPKANPHAPQEYLFTVESEVQSLYSLCQAICNQVDHFDFDNNRSTIHYALKDLEDLGILACHEEHGYYMKDMEEMVKTGSKGYVYLRPVFFTEHFFKMKVTHRRLFTYMCYVLDTGDANAKFFKEYGVDIIINLAKQDKSKKLNWLSVLHTENVYYARAVIAELIDTYKHTFVLDESNARRADKFTHRKSRHIKSYFAFLVYPILKKERVTAEQKMKDLKERHMTLANMIEVYEKDYKLKMPTGVFNILVSKLAKYSRAVHERVIHTMFNKLHSEDIKPYLNVAGLEWALPNWAPFITSIIRTKVAEM</sequence>
<protein>
    <submittedName>
        <fullName evidence="2">Uncharacterized protein</fullName>
    </submittedName>
</protein>
<keyword evidence="1" id="KW-0175">Coiled coil</keyword>
<proteinExistence type="predicted"/>
<dbReference type="OrthoDB" id="1882799at2"/>
<evidence type="ECO:0000313" key="3">
    <source>
        <dbReference type="Proteomes" id="UP000626244"/>
    </source>
</evidence>